<dbReference type="PANTHER" id="PTHR16320:SF23">
    <property type="entry name" value="SPHINGOMYELINASE C 1"/>
    <property type="match status" value="1"/>
</dbReference>
<dbReference type="SUPFAM" id="SSF56219">
    <property type="entry name" value="DNase I-like"/>
    <property type="match status" value="1"/>
</dbReference>
<dbReference type="STRING" id="1117707.VQ7734_02409"/>
<dbReference type="InterPro" id="IPR036691">
    <property type="entry name" value="Endo/exonu/phosph_ase_sf"/>
</dbReference>
<dbReference type="PANTHER" id="PTHR16320">
    <property type="entry name" value="SPHINGOMYELINASE FAMILY MEMBER"/>
    <property type="match status" value="1"/>
</dbReference>
<sequence length="293" mass="33776">MMSSLKITTYNTHLFLGTALGAAPEYEDETRLEMLIKQLRKSKSDVITLCEVWADSSKEKLIKELCGKFPYSYYPKKKNNPLKLGAGLLLLSKHEVIDSSFTQFEDLVSSDRWSQKGFIEAKLKYGPNDLIYILTTHTQSGNNSDEIQARKNNFQQIYNSIRDINLSIPVFVTGDFNVIGEYHKGAETDEYRTLKKNFGVQGFVDAYRTLYKQAKINHGFTYNGYKNKLIPIFEPKDYNVQQRLDYIFINQAAANVVIDDLKVDKNYLYSDTKEPRLMDISDHYPISAKFSFL</sequence>
<dbReference type="Gene3D" id="3.60.10.10">
    <property type="entry name" value="Endonuclease/exonuclease/phosphatase"/>
    <property type="match status" value="1"/>
</dbReference>
<dbReference type="Pfam" id="PF03372">
    <property type="entry name" value="Exo_endo_phos"/>
    <property type="match status" value="1"/>
</dbReference>
<dbReference type="Proteomes" id="UP000184600">
    <property type="component" value="Unassembled WGS sequence"/>
</dbReference>
<keyword evidence="2" id="KW-0378">Hydrolase</keyword>
<accession>A0A1M7YVC8</accession>
<evidence type="ECO:0000259" key="1">
    <source>
        <dbReference type="Pfam" id="PF03372"/>
    </source>
</evidence>
<evidence type="ECO:0000313" key="3">
    <source>
        <dbReference type="Proteomes" id="UP000184600"/>
    </source>
</evidence>
<dbReference type="RefSeq" id="WP_073582827.1">
    <property type="nucleotide sequence ID" value="NZ_AP024898.1"/>
</dbReference>
<dbReference type="GO" id="GO:0004767">
    <property type="term" value="F:sphingomyelin phosphodiesterase activity"/>
    <property type="evidence" value="ECO:0007669"/>
    <property type="project" value="UniProtKB-EC"/>
</dbReference>
<feature type="domain" description="Endonuclease/exonuclease/phosphatase" evidence="1">
    <location>
        <begin position="9"/>
        <end position="283"/>
    </location>
</feature>
<organism evidence="2 3">
    <name type="scientific">Vibrio quintilis</name>
    <dbReference type="NCBI Taxonomy" id="1117707"/>
    <lineage>
        <taxon>Bacteria</taxon>
        <taxon>Pseudomonadati</taxon>
        <taxon>Pseudomonadota</taxon>
        <taxon>Gammaproteobacteria</taxon>
        <taxon>Vibrionales</taxon>
        <taxon>Vibrionaceae</taxon>
        <taxon>Vibrio</taxon>
    </lineage>
</organism>
<dbReference type="EC" id="3.1.4.12" evidence="2"/>
<dbReference type="AlphaFoldDB" id="A0A1M7YVC8"/>
<proteinExistence type="predicted"/>
<protein>
    <submittedName>
        <fullName evidence="2">Sphingomyelinase C</fullName>
        <ecNumber evidence="2">3.1.4.12</ecNumber>
    </submittedName>
</protein>
<dbReference type="OrthoDB" id="338539at2"/>
<name>A0A1M7YVC8_9VIBR</name>
<dbReference type="InterPro" id="IPR038772">
    <property type="entry name" value="Sph/SMPD2-like"/>
</dbReference>
<keyword evidence="3" id="KW-1185">Reference proteome</keyword>
<dbReference type="EMBL" id="FRFG01000027">
    <property type="protein sequence ID" value="SHO56640.1"/>
    <property type="molecule type" value="Genomic_DNA"/>
</dbReference>
<dbReference type="InterPro" id="IPR005135">
    <property type="entry name" value="Endo/exonuclease/phosphatase"/>
</dbReference>
<gene>
    <name evidence="2" type="primary">smcL</name>
    <name evidence="2" type="ORF">VQ7734_02409</name>
</gene>
<evidence type="ECO:0000313" key="2">
    <source>
        <dbReference type="EMBL" id="SHO56640.1"/>
    </source>
</evidence>
<reference evidence="3" key="1">
    <citation type="submission" date="2016-12" db="EMBL/GenBank/DDBJ databases">
        <authorList>
            <person name="Rodrigo-Torres L."/>
            <person name="Arahal R.D."/>
            <person name="Lucena T."/>
        </authorList>
    </citation>
    <scope>NUCLEOTIDE SEQUENCE [LARGE SCALE GENOMIC DNA]</scope>
</reference>